<gene>
    <name evidence="2" type="ordered locus">Os03g0700301</name>
    <name evidence="2" type="ORF">OSNPB_030700301</name>
</gene>
<protein>
    <submittedName>
        <fullName evidence="2">Os03g0700301 protein</fullName>
    </submittedName>
</protein>
<feature type="compositionally biased region" description="Basic residues" evidence="1">
    <location>
        <begin position="7"/>
        <end position="16"/>
    </location>
</feature>
<proteinExistence type="predicted"/>
<organism evidence="2 3">
    <name type="scientific">Oryza sativa subsp. japonica</name>
    <name type="common">Rice</name>
    <dbReference type="NCBI Taxonomy" id="39947"/>
    <lineage>
        <taxon>Eukaryota</taxon>
        <taxon>Viridiplantae</taxon>
        <taxon>Streptophyta</taxon>
        <taxon>Embryophyta</taxon>
        <taxon>Tracheophyta</taxon>
        <taxon>Spermatophyta</taxon>
        <taxon>Magnoliopsida</taxon>
        <taxon>Liliopsida</taxon>
        <taxon>Poales</taxon>
        <taxon>Poaceae</taxon>
        <taxon>BOP clade</taxon>
        <taxon>Oryzoideae</taxon>
        <taxon>Oryzeae</taxon>
        <taxon>Oryzinae</taxon>
        <taxon>Oryza</taxon>
        <taxon>Oryza sativa</taxon>
    </lineage>
</organism>
<dbReference type="Proteomes" id="UP000059680">
    <property type="component" value="Chromosome 3"/>
</dbReference>
<feature type="region of interest" description="Disordered" evidence="1">
    <location>
        <begin position="1"/>
        <end position="51"/>
    </location>
</feature>
<dbReference type="AlphaFoldDB" id="A0A0N7KHW0"/>
<reference evidence="2 3" key="3">
    <citation type="journal article" date="2013" name="Rice">
        <title>Improvement of the Oryza sativa Nipponbare reference genome using next generation sequence and optical map data.</title>
        <authorList>
            <person name="Kawahara Y."/>
            <person name="de la Bastide M."/>
            <person name="Hamilton J.P."/>
            <person name="Kanamori H."/>
            <person name="McCombie W.R."/>
            <person name="Ouyang S."/>
            <person name="Schwartz D.C."/>
            <person name="Tanaka T."/>
            <person name="Wu J."/>
            <person name="Zhou S."/>
            <person name="Childs K.L."/>
            <person name="Davidson R.M."/>
            <person name="Lin H."/>
            <person name="Quesada-Ocampo L."/>
            <person name="Vaillancourt B."/>
            <person name="Sakai H."/>
            <person name="Lee S.S."/>
            <person name="Kim J."/>
            <person name="Numa H."/>
            <person name="Itoh T."/>
            <person name="Buell C.R."/>
            <person name="Matsumoto T."/>
        </authorList>
    </citation>
    <scope>NUCLEOTIDE SEQUENCE [LARGE SCALE GENOMIC DNA]</scope>
    <source>
        <strain evidence="3">cv. Nipponbare</strain>
    </source>
</reference>
<keyword evidence="3" id="KW-1185">Reference proteome</keyword>
<dbReference type="PaxDb" id="39947-A0A0N7KHW0"/>
<evidence type="ECO:0000313" key="3">
    <source>
        <dbReference type="Proteomes" id="UP000059680"/>
    </source>
</evidence>
<accession>A0A0N7KHW0</accession>
<evidence type="ECO:0000256" key="1">
    <source>
        <dbReference type="SAM" id="MobiDB-lite"/>
    </source>
</evidence>
<dbReference type="EMBL" id="AP014959">
    <property type="protein sequence ID" value="BAS85913.1"/>
    <property type="molecule type" value="Genomic_DNA"/>
</dbReference>
<evidence type="ECO:0000313" key="2">
    <source>
        <dbReference type="EMBL" id="BAS85913.1"/>
    </source>
</evidence>
<reference evidence="3" key="1">
    <citation type="journal article" date="2005" name="Nature">
        <title>The map-based sequence of the rice genome.</title>
        <authorList>
            <consortium name="International rice genome sequencing project (IRGSP)"/>
            <person name="Matsumoto T."/>
            <person name="Wu J."/>
            <person name="Kanamori H."/>
            <person name="Katayose Y."/>
            <person name="Fujisawa M."/>
            <person name="Namiki N."/>
            <person name="Mizuno H."/>
            <person name="Yamamoto K."/>
            <person name="Antonio B.A."/>
            <person name="Baba T."/>
            <person name="Sakata K."/>
            <person name="Nagamura Y."/>
            <person name="Aoki H."/>
            <person name="Arikawa K."/>
            <person name="Arita K."/>
            <person name="Bito T."/>
            <person name="Chiden Y."/>
            <person name="Fujitsuka N."/>
            <person name="Fukunaka R."/>
            <person name="Hamada M."/>
            <person name="Harada C."/>
            <person name="Hayashi A."/>
            <person name="Hijishita S."/>
            <person name="Honda M."/>
            <person name="Hosokawa S."/>
            <person name="Ichikawa Y."/>
            <person name="Idonuma A."/>
            <person name="Iijima M."/>
            <person name="Ikeda M."/>
            <person name="Ikeno M."/>
            <person name="Ito K."/>
            <person name="Ito S."/>
            <person name="Ito T."/>
            <person name="Ito Y."/>
            <person name="Ito Y."/>
            <person name="Iwabuchi A."/>
            <person name="Kamiya K."/>
            <person name="Karasawa W."/>
            <person name="Kurita K."/>
            <person name="Katagiri S."/>
            <person name="Kikuta A."/>
            <person name="Kobayashi H."/>
            <person name="Kobayashi N."/>
            <person name="Machita K."/>
            <person name="Maehara T."/>
            <person name="Masukawa M."/>
            <person name="Mizubayashi T."/>
            <person name="Mukai Y."/>
            <person name="Nagasaki H."/>
            <person name="Nagata Y."/>
            <person name="Naito S."/>
            <person name="Nakashima M."/>
            <person name="Nakama Y."/>
            <person name="Nakamichi Y."/>
            <person name="Nakamura M."/>
            <person name="Meguro A."/>
            <person name="Negishi M."/>
            <person name="Ohta I."/>
            <person name="Ohta T."/>
            <person name="Okamoto M."/>
            <person name="Ono N."/>
            <person name="Saji S."/>
            <person name="Sakaguchi M."/>
            <person name="Sakai K."/>
            <person name="Shibata M."/>
            <person name="Shimokawa T."/>
            <person name="Song J."/>
            <person name="Takazaki Y."/>
            <person name="Terasawa K."/>
            <person name="Tsugane M."/>
            <person name="Tsuji K."/>
            <person name="Ueda S."/>
            <person name="Waki K."/>
            <person name="Yamagata H."/>
            <person name="Yamamoto M."/>
            <person name="Yamamoto S."/>
            <person name="Yamane H."/>
            <person name="Yoshiki S."/>
            <person name="Yoshihara R."/>
            <person name="Yukawa K."/>
            <person name="Zhong H."/>
            <person name="Yano M."/>
            <person name="Yuan Q."/>
            <person name="Ouyang S."/>
            <person name="Liu J."/>
            <person name="Jones K.M."/>
            <person name="Gansberger K."/>
            <person name="Moffat K."/>
            <person name="Hill J."/>
            <person name="Bera J."/>
            <person name="Fadrosh D."/>
            <person name="Jin S."/>
            <person name="Johri S."/>
            <person name="Kim M."/>
            <person name="Overton L."/>
            <person name="Reardon M."/>
            <person name="Tsitrin T."/>
            <person name="Vuong H."/>
            <person name="Weaver B."/>
            <person name="Ciecko A."/>
            <person name="Tallon L."/>
            <person name="Jackson J."/>
            <person name="Pai G."/>
            <person name="Aken S.V."/>
            <person name="Utterback T."/>
            <person name="Reidmuller S."/>
            <person name="Feldblyum T."/>
            <person name="Hsiao J."/>
            <person name="Zismann V."/>
            <person name="Iobst S."/>
            <person name="de Vazeille A.R."/>
            <person name="Buell C.R."/>
            <person name="Ying K."/>
            <person name="Li Y."/>
            <person name="Lu T."/>
            <person name="Huang Y."/>
            <person name="Zhao Q."/>
            <person name="Feng Q."/>
            <person name="Zhang L."/>
            <person name="Zhu J."/>
            <person name="Weng Q."/>
            <person name="Mu J."/>
            <person name="Lu Y."/>
            <person name="Fan D."/>
            <person name="Liu Y."/>
            <person name="Guan J."/>
            <person name="Zhang Y."/>
            <person name="Yu S."/>
            <person name="Liu X."/>
            <person name="Zhang Y."/>
            <person name="Hong G."/>
            <person name="Han B."/>
            <person name="Choisne N."/>
            <person name="Demange N."/>
            <person name="Orjeda G."/>
            <person name="Samain S."/>
            <person name="Cattolico L."/>
            <person name="Pelletier E."/>
            <person name="Couloux A."/>
            <person name="Segurens B."/>
            <person name="Wincker P."/>
            <person name="D'Hont A."/>
            <person name="Scarpelli C."/>
            <person name="Weissenbach J."/>
            <person name="Salanoubat M."/>
            <person name="Quetier F."/>
            <person name="Yu Y."/>
            <person name="Kim H.R."/>
            <person name="Rambo T."/>
            <person name="Currie J."/>
            <person name="Collura K."/>
            <person name="Luo M."/>
            <person name="Yang T."/>
            <person name="Ammiraju J.S.S."/>
            <person name="Engler F."/>
            <person name="Soderlund C."/>
            <person name="Wing R.A."/>
            <person name="Palmer L.E."/>
            <person name="de la Bastide M."/>
            <person name="Spiegel L."/>
            <person name="Nascimento L."/>
            <person name="Zutavern T."/>
            <person name="O'Shaughnessy A."/>
            <person name="Dike S."/>
            <person name="Dedhia N."/>
            <person name="Preston R."/>
            <person name="Balija V."/>
            <person name="McCombie W.R."/>
            <person name="Chow T."/>
            <person name="Chen H."/>
            <person name="Chung M."/>
            <person name="Chen C."/>
            <person name="Shaw J."/>
            <person name="Wu H."/>
            <person name="Hsiao K."/>
            <person name="Chao Y."/>
            <person name="Chu M."/>
            <person name="Cheng C."/>
            <person name="Hour A."/>
            <person name="Lee P."/>
            <person name="Lin S."/>
            <person name="Lin Y."/>
            <person name="Liou J."/>
            <person name="Liu S."/>
            <person name="Hsing Y."/>
            <person name="Raghuvanshi S."/>
            <person name="Mohanty A."/>
            <person name="Bharti A.K."/>
            <person name="Gaur A."/>
            <person name="Gupta V."/>
            <person name="Kumar D."/>
            <person name="Ravi V."/>
            <person name="Vij S."/>
            <person name="Kapur A."/>
            <person name="Khurana P."/>
            <person name="Khurana P."/>
            <person name="Khurana J.P."/>
            <person name="Tyagi A.K."/>
            <person name="Gaikwad K."/>
            <person name="Singh A."/>
            <person name="Dalal V."/>
            <person name="Srivastava S."/>
            <person name="Dixit A."/>
            <person name="Pal A.K."/>
            <person name="Ghazi I.A."/>
            <person name="Yadav M."/>
            <person name="Pandit A."/>
            <person name="Bhargava A."/>
            <person name="Sureshbabu K."/>
            <person name="Batra K."/>
            <person name="Sharma T.R."/>
            <person name="Mohapatra T."/>
            <person name="Singh N.K."/>
            <person name="Messing J."/>
            <person name="Nelson A.B."/>
            <person name="Fuks G."/>
            <person name="Kavchok S."/>
            <person name="Keizer G."/>
            <person name="Linton E."/>
            <person name="Llaca V."/>
            <person name="Song R."/>
            <person name="Tanyolac B."/>
            <person name="Young S."/>
            <person name="Ho-Il K."/>
            <person name="Hahn J.H."/>
            <person name="Sangsakoo G."/>
            <person name="Vanavichit A."/>
            <person name="de Mattos Luiz.A.T."/>
            <person name="Zimmer P.D."/>
            <person name="Malone G."/>
            <person name="Dellagostin O."/>
            <person name="de Oliveira A.C."/>
            <person name="Bevan M."/>
            <person name="Bancroft I."/>
            <person name="Minx P."/>
            <person name="Cordum H."/>
            <person name="Wilson R."/>
            <person name="Cheng Z."/>
            <person name="Jin W."/>
            <person name="Jiang J."/>
            <person name="Leong S.A."/>
            <person name="Iwama H."/>
            <person name="Gojobori T."/>
            <person name="Itoh T."/>
            <person name="Niimura Y."/>
            <person name="Fujii Y."/>
            <person name="Habara T."/>
            <person name="Sakai H."/>
            <person name="Sato Y."/>
            <person name="Wilson G."/>
            <person name="Kumar K."/>
            <person name="McCouch S."/>
            <person name="Juretic N."/>
            <person name="Hoen D."/>
            <person name="Wright S."/>
            <person name="Bruskiewich R."/>
            <person name="Bureau T."/>
            <person name="Miyao A."/>
            <person name="Hirochika H."/>
            <person name="Nishikawa T."/>
            <person name="Kadowaki K."/>
            <person name="Sugiura M."/>
            <person name="Burr B."/>
            <person name="Sasaki T."/>
        </authorList>
    </citation>
    <scope>NUCLEOTIDE SEQUENCE [LARGE SCALE GENOMIC DNA]</scope>
    <source>
        <strain evidence="3">cv. Nipponbare</strain>
    </source>
</reference>
<reference evidence="2 3" key="2">
    <citation type="journal article" date="2013" name="Plant Cell Physiol.">
        <title>Rice Annotation Project Database (RAP-DB): an integrative and interactive database for rice genomics.</title>
        <authorList>
            <person name="Sakai H."/>
            <person name="Lee S.S."/>
            <person name="Tanaka T."/>
            <person name="Numa H."/>
            <person name="Kim J."/>
            <person name="Kawahara Y."/>
            <person name="Wakimoto H."/>
            <person name="Yang C.C."/>
            <person name="Iwamoto M."/>
            <person name="Abe T."/>
            <person name="Yamada Y."/>
            <person name="Muto A."/>
            <person name="Inokuchi H."/>
            <person name="Ikemura T."/>
            <person name="Matsumoto T."/>
            <person name="Sasaki T."/>
            <person name="Itoh T."/>
        </authorList>
    </citation>
    <scope>NUCLEOTIDE SEQUENCE [LARGE SCALE GENOMIC DNA]</scope>
    <source>
        <strain evidence="3">cv. Nipponbare</strain>
    </source>
</reference>
<sequence>MMMDRRQPRRWLRRTGRWSQRTPPPPTVAANEADAGDDANLGGGGGRTQRLQRQWTTTMGTVAIATNLDTDDRYKGPQNLGRSVQLGDKLVARSRSRLTPLSST</sequence>
<name>A0A0N7KHW0_ORYSJ</name>
<dbReference type="InParanoid" id="A0A0N7KHW0"/>